<dbReference type="SUPFAM" id="SSF51126">
    <property type="entry name" value="Pectin lyase-like"/>
    <property type="match status" value="1"/>
</dbReference>
<name>U5DNY2_9CHRO</name>
<feature type="compositionally biased region" description="Polar residues" evidence="1">
    <location>
        <begin position="53"/>
        <end position="69"/>
    </location>
</feature>
<feature type="domain" description="DUF1565" evidence="3">
    <location>
        <begin position="74"/>
        <end position="273"/>
    </location>
</feature>
<gene>
    <name evidence="4" type="ORF">KR51_00007190</name>
</gene>
<reference evidence="4 5" key="1">
    <citation type="submission" date="2013-05" db="EMBL/GenBank/DDBJ databases">
        <title>Draft genome sequence of Rubidibacter lacunae KORDI 51-2.</title>
        <authorList>
            <person name="Choi D.H."/>
            <person name="Noh J.H."/>
            <person name="Kwon K.-K."/>
            <person name="Lee J.-H."/>
            <person name="Ryu J.-Y."/>
        </authorList>
    </citation>
    <scope>NUCLEOTIDE SEQUENCE [LARGE SCALE GENOMIC DNA]</scope>
    <source>
        <strain evidence="4 5">KORDI 51-2</strain>
    </source>
</reference>
<feature type="compositionally biased region" description="Low complexity" evidence="1">
    <location>
        <begin position="323"/>
        <end position="356"/>
    </location>
</feature>
<dbReference type="InterPro" id="IPR011459">
    <property type="entry name" value="DUF1565"/>
</dbReference>
<evidence type="ECO:0000313" key="4">
    <source>
        <dbReference type="EMBL" id="ERN42562.1"/>
    </source>
</evidence>
<dbReference type="PATRIC" id="fig|582515.4.peg.797"/>
<evidence type="ECO:0000256" key="2">
    <source>
        <dbReference type="SAM" id="SignalP"/>
    </source>
</evidence>
<feature type="region of interest" description="Disordered" evidence="1">
    <location>
        <begin position="440"/>
        <end position="478"/>
    </location>
</feature>
<dbReference type="OrthoDB" id="9759810at2"/>
<dbReference type="InParanoid" id="U5DNY2"/>
<feature type="region of interest" description="Disordered" evidence="1">
    <location>
        <begin position="312"/>
        <end position="363"/>
    </location>
</feature>
<dbReference type="Pfam" id="PF07602">
    <property type="entry name" value="DUF1565"/>
    <property type="match status" value="1"/>
</dbReference>
<evidence type="ECO:0000313" key="5">
    <source>
        <dbReference type="Proteomes" id="UP000016960"/>
    </source>
</evidence>
<dbReference type="AlphaFoldDB" id="U5DNY2"/>
<keyword evidence="5" id="KW-1185">Reference proteome</keyword>
<dbReference type="InterPro" id="IPR011050">
    <property type="entry name" value="Pectin_lyase_fold/virulence"/>
</dbReference>
<dbReference type="eggNOG" id="COG3420">
    <property type="taxonomic scope" value="Bacteria"/>
</dbReference>
<evidence type="ECO:0000256" key="1">
    <source>
        <dbReference type="SAM" id="MobiDB-lite"/>
    </source>
</evidence>
<feature type="signal peptide" evidence="2">
    <location>
        <begin position="1"/>
        <end position="43"/>
    </location>
</feature>
<feature type="region of interest" description="Disordered" evidence="1">
    <location>
        <begin position="49"/>
        <end position="86"/>
    </location>
</feature>
<organism evidence="4 5">
    <name type="scientific">Rubidibacter lacunae KORDI 51-2</name>
    <dbReference type="NCBI Taxonomy" id="582515"/>
    <lineage>
        <taxon>Bacteria</taxon>
        <taxon>Bacillati</taxon>
        <taxon>Cyanobacteriota</taxon>
        <taxon>Cyanophyceae</taxon>
        <taxon>Oscillatoriophycideae</taxon>
        <taxon>Chroococcales</taxon>
        <taxon>Aphanothecaceae</taxon>
        <taxon>Rubidibacter</taxon>
    </lineage>
</organism>
<dbReference type="RefSeq" id="WP_022604787.1">
    <property type="nucleotide sequence ID" value="NZ_ASSJ01000016.1"/>
</dbReference>
<dbReference type="EMBL" id="ASSJ01000016">
    <property type="protein sequence ID" value="ERN42562.1"/>
    <property type="molecule type" value="Genomic_DNA"/>
</dbReference>
<dbReference type="Gene3D" id="2.160.20.10">
    <property type="entry name" value="Single-stranded right-handed beta-helix, Pectin lyase-like"/>
    <property type="match status" value="1"/>
</dbReference>
<evidence type="ECO:0000259" key="3">
    <source>
        <dbReference type="Pfam" id="PF07602"/>
    </source>
</evidence>
<protein>
    <recommendedName>
        <fullName evidence="3">DUF1565 domain-containing protein</fullName>
    </recommendedName>
</protein>
<comment type="caution">
    <text evidence="4">The sequence shown here is derived from an EMBL/GenBank/DDBJ whole genome shotgun (WGS) entry which is preliminary data.</text>
</comment>
<feature type="chain" id="PRO_5004659316" description="DUF1565 domain-containing protein" evidence="2">
    <location>
        <begin position="44"/>
        <end position="580"/>
    </location>
</feature>
<feature type="compositionally biased region" description="Low complexity" evidence="1">
    <location>
        <begin position="440"/>
        <end position="454"/>
    </location>
</feature>
<proteinExistence type="predicted"/>
<dbReference type="InterPro" id="IPR012334">
    <property type="entry name" value="Pectin_lyas_fold"/>
</dbReference>
<sequence length="580" mass="58880">MVPRKRTWKVMAANDGAKQYRFLRSLSSVLLSCLAIMFDAAIAQPEVRPDAPSATQSSSPSEEIAQSTLFVDPIRGDDRAEGSESAPLRTIGQALQQAQSRMVVQLVTGQYGAPSGEVFPLRIPAGVTLRGNPETRGHGIAIEGGGLLASENGSRQSVALALGAGATLSGVTVTNPQPRGSGVWVDSTATVARNTFTRSGGAGIVVVAGASEIVENYTRGNADSGINIVGTATPLVRANICERGRIGINVGDEATPRLVANQIRSNHIGIFISGRAQPVLQFNHIGNSGESGITAIADARLQLDKSNDFVSNPEDVRDLTGNAISSASPTAAPASTSGSEAPTTTVPEVPEAAAPSVPAPATAPPIASEALATAPASPAGDAPSVSTPAKATPIASVVSPTLPEAPIVATQSAPIPLPAPTVAPASPVSAAASTPISPSAHAVASASPSSTPATVPAPPVAAAPPSTSTPAPSPPRRVSGRTLEAWLTVKPGFLPAATRTTTTTAVDTNSSAASGERFRVLVVATDAQTDIVRAIAPEAFPTSHGGQRVMQVGIFSTRANVNRVVREFQQAGLESIVLPK</sequence>
<dbReference type="Proteomes" id="UP000016960">
    <property type="component" value="Unassembled WGS sequence"/>
</dbReference>
<keyword evidence="2" id="KW-0732">Signal</keyword>
<dbReference type="STRING" id="582515.KR51_00007190"/>
<accession>U5DNY2</accession>